<dbReference type="GO" id="GO:0030282">
    <property type="term" value="P:bone mineralization"/>
    <property type="evidence" value="ECO:0007669"/>
    <property type="project" value="Ensembl"/>
</dbReference>
<comment type="function">
    <text evidence="9 10">Parathyroid hormone elevates calcium level by dissolving the salts in bone and preventing their renal excretion. Acts by binding to its receptor, PTH1R, activating G protein-coupled receptor signaling. Stimulates [1-14C]-2-deoxy-D-glucose (2DG) transport and glycogen synthesis in osteoblastic cells.</text>
</comment>
<dbReference type="GO" id="GO:0051428">
    <property type="term" value="F:peptide hormone receptor binding"/>
    <property type="evidence" value="ECO:0007669"/>
    <property type="project" value="Ensembl"/>
</dbReference>
<keyword evidence="7 10" id="KW-0372">Hormone</keyword>
<dbReference type="PANTHER" id="PTHR10541:SF2">
    <property type="entry name" value="PARATHYROID HORMONE"/>
    <property type="match status" value="1"/>
</dbReference>
<comment type="subunit">
    <text evidence="3">Interacts with PTH1R (via N-terminal extracellular domain).</text>
</comment>
<evidence type="ECO:0000313" key="12">
    <source>
        <dbReference type="Ensembl" id="ENSACAP00000018344.2"/>
    </source>
</evidence>
<dbReference type="PROSITE" id="PS00335">
    <property type="entry name" value="PARATHYROID"/>
    <property type="match status" value="1"/>
</dbReference>
<name>H9GQQ7_ANOCA</name>
<organism evidence="12 13">
    <name type="scientific">Anolis carolinensis</name>
    <name type="common">Green anole</name>
    <name type="synonym">American chameleon</name>
    <dbReference type="NCBI Taxonomy" id="28377"/>
    <lineage>
        <taxon>Eukaryota</taxon>
        <taxon>Metazoa</taxon>
        <taxon>Chordata</taxon>
        <taxon>Craniata</taxon>
        <taxon>Vertebrata</taxon>
        <taxon>Euteleostomi</taxon>
        <taxon>Lepidosauria</taxon>
        <taxon>Squamata</taxon>
        <taxon>Bifurcata</taxon>
        <taxon>Unidentata</taxon>
        <taxon>Episquamata</taxon>
        <taxon>Toxicofera</taxon>
        <taxon>Iguania</taxon>
        <taxon>Dactyloidae</taxon>
        <taxon>Anolis</taxon>
    </lineage>
</organism>
<dbReference type="AlphaFoldDB" id="H9GQQ7"/>
<sequence length="112" mass="13150">MTSTRVLAKTTIILYAICFFTNADGKRSVSEMQIMHNLGEHLHSADRQNWLLERLQTVHHAPLVAEETVVDAKPREARSWRLHPEHFQAKIQRKPKDWNKGYRDSMFKTKPQ</sequence>
<dbReference type="GO" id="GO:0010629">
    <property type="term" value="P:negative regulation of gene expression"/>
    <property type="evidence" value="ECO:0007669"/>
    <property type="project" value="Ensembl"/>
</dbReference>
<accession>H9GQQ7</accession>
<dbReference type="GO" id="GO:0048873">
    <property type="term" value="P:homeostasis of number of cells within a tissue"/>
    <property type="evidence" value="ECO:0007669"/>
    <property type="project" value="Ensembl"/>
</dbReference>
<reference evidence="12" key="1">
    <citation type="submission" date="2009-12" db="EMBL/GenBank/DDBJ databases">
        <title>The Genome Sequence of Anolis carolinensis (Green Anole Lizard).</title>
        <authorList>
            <consortium name="The Genome Sequencing Platform"/>
            <person name="Di Palma F."/>
            <person name="Alfoldi J."/>
            <person name="Heiman D."/>
            <person name="Young S."/>
            <person name="Grabherr M."/>
            <person name="Johnson J."/>
            <person name="Lander E.S."/>
            <person name="Lindblad-Toh K."/>
        </authorList>
    </citation>
    <scope>NUCLEOTIDE SEQUENCE [LARGE SCALE GENOMIC DNA]</scope>
    <source>
        <strain evidence="12">JBL SC #1</strain>
    </source>
</reference>
<dbReference type="GO" id="GO:0071866">
    <property type="term" value="P:negative regulation of apoptotic process in bone marrow cell"/>
    <property type="evidence" value="ECO:0007669"/>
    <property type="project" value="Ensembl"/>
</dbReference>
<dbReference type="GO" id="GO:0006366">
    <property type="term" value="P:transcription by RNA polymerase II"/>
    <property type="evidence" value="ECO:0007669"/>
    <property type="project" value="Ensembl"/>
</dbReference>
<dbReference type="HOGENOM" id="CLU_3370981_0_0_1"/>
<dbReference type="GO" id="GO:0009967">
    <property type="term" value="P:positive regulation of signal transduction"/>
    <property type="evidence" value="ECO:0007669"/>
    <property type="project" value="Ensembl"/>
</dbReference>
<dbReference type="GO" id="GO:0030501">
    <property type="term" value="P:positive regulation of bone mineralization"/>
    <property type="evidence" value="ECO:0007669"/>
    <property type="project" value="Ensembl"/>
</dbReference>
<feature type="region of interest" description="Disordered" evidence="11">
    <location>
        <begin position="92"/>
        <end position="112"/>
    </location>
</feature>
<evidence type="ECO:0000256" key="11">
    <source>
        <dbReference type="SAM" id="MobiDB-lite"/>
    </source>
</evidence>
<dbReference type="STRING" id="28377.ENSACAP00000018344"/>
<dbReference type="GO" id="GO:0045725">
    <property type="term" value="P:positive regulation of glycogen biosynthetic process"/>
    <property type="evidence" value="ECO:0007669"/>
    <property type="project" value="Ensembl"/>
</dbReference>
<evidence type="ECO:0000256" key="1">
    <source>
        <dbReference type="ARBA" id="ARBA00004613"/>
    </source>
</evidence>
<reference evidence="12" key="2">
    <citation type="submission" date="2025-08" db="UniProtKB">
        <authorList>
            <consortium name="Ensembl"/>
        </authorList>
    </citation>
    <scope>IDENTIFICATION</scope>
</reference>
<dbReference type="GeneTree" id="ENSGT00390000018603"/>
<dbReference type="GO" id="GO:0031856">
    <property type="term" value="F:parathyroid hormone receptor binding"/>
    <property type="evidence" value="ECO:0000318"/>
    <property type="project" value="GO_Central"/>
</dbReference>
<dbReference type="GO" id="GO:0060732">
    <property type="term" value="P:positive regulation of inositol phosphate biosynthetic process"/>
    <property type="evidence" value="ECO:0007669"/>
    <property type="project" value="Ensembl"/>
</dbReference>
<dbReference type="Pfam" id="PF01279">
    <property type="entry name" value="Parathyroid"/>
    <property type="match status" value="1"/>
</dbReference>
<dbReference type="Proteomes" id="UP000001646">
    <property type="component" value="Unplaced"/>
</dbReference>
<dbReference type="GO" id="GO:0006874">
    <property type="term" value="P:intracellular calcium ion homeostasis"/>
    <property type="evidence" value="ECO:0007669"/>
    <property type="project" value="Ensembl"/>
</dbReference>
<dbReference type="GO" id="GO:0007189">
    <property type="term" value="P:adenylate cyclase-activating G protein-coupled receptor signaling pathway"/>
    <property type="evidence" value="ECO:0007669"/>
    <property type="project" value="Ensembl"/>
</dbReference>
<evidence type="ECO:0000256" key="9">
    <source>
        <dbReference type="ARBA" id="ARBA00093407"/>
    </source>
</evidence>
<keyword evidence="5 10" id="KW-0964">Secreted</keyword>
<dbReference type="GO" id="GO:0071864">
    <property type="term" value="P:positive regulation of cell proliferation in bone marrow"/>
    <property type="evidence" value="ECO:0007669"/>
    <property type="project" value="Ensembl"/>
</dbReference>
<evidence type="ECO:0000256" key="3">
    <source>
        <dbReference type="ARBA" id="ARBA00011605"/>
    </source>
</evidence>
<dbReference type="GO" id="GO:0010960">
    <property type="term" value="P:magnesium ion homeostasis"/>
    <property type="evidence" value="ECO:0007669"/>
    <property type="project" value="Ensembl"/>
</dbReference>
<comment type="subcellular location">
    <subcellularLocation>
        <location evidence="1 10">Secreted</location>
    </subcellularLocation>
</comment>
<dbReference type="Bgee" id="ENSACAG00000024206">
    <property type="expression patterns" value="Expressed in heart and 9 other cell types or tissues"/>
</dbReference>
<proteinExistence type="inferred from homology"/>
<reference evidence="12" key="3">
    <citation type="submission" date="2025-09" db="UniProtKB">
        <authorList>
            <consortium name="Ensembl"/>
        </authorList>
    </citation>
    <scope>IDENTIFICATION</scope>
</reference>
<dbReference type="PANTHER" id="PTHR10541">
    <property type="entry name" value="PARATHYROID HORMONE"/>
    <property type="match status" value="1"/>
</dbReference>
<evidence type="ECO:0000313" key="13">
    <source>
        <dbReference type="Proteomes" id="UP000001646"/>
    </source>
</evidence>
<dbReference type="GO" id="GO:0005179">
    <property type="term" value="F:hormone activity"/>
    <property type="evidence" value="ECO:0000318"/>
    <property type="project" value="GO_Central"/>
</dbReference>
<dbReference type="GO" id="GO:0046326">
    <property type="term" value="P:positive regulation of D-glucose import"/>
    <property type="evidence" value="ECO:0007669"/>
    <property type="project" value="UniProtKB-UniRule"/>
</dbReference>
<keyword evidence="6" id="KW-0165">Cleavage on pair of basic residues</keyword>
<dbReference type="GO" id="GO:0031857">
    <property type="term" value="F:type 1 parathyroid hormone receptor binding"/>
    <property type="evidence" value="ECO:0007669"/>
    <property type="project" value="Ensembl"/>
</dbReference>
<protein>
    <recommendedName>
        <fullName evidence="4 10">Parathyroid hormone</fullName>
        <shortName evidence="10">PTH</shortName>
    </recommendedName>
</protein>
<evidence type="ECO:0000256" key="4">
    <source>
        <dbReference type="ARBA" id="ARBA00022135"/>
    </source>
</evidence>
<dbReference type="InParanoid" id="H9GQQ7"/>
<keyword evidence="8 10" id="KW-0732">Signal</keyword>
<evidence type="ECO:0000256" key="8">
    <source>
        <dbReference type="ARBA" id="ARBA00022729"/>
    </source>
</evidence>
<feature type="signal peptide" evidence="10">
    <location>
        <begin position="1"/>
        <end position="25"/>
    </location>
</feature>
<dbReference type="InterPro" id="IPR001415">
    <property type="entry name" value="PTH/PTH-rel"/>
</dbReference>
<comment type="similarity">
    <text evidence="2 10">Belongs to the parathyroid hormone family.</text>
</comment>
<evidence type="ECO:0000256" key="2">
    <source>
        <dbReference type="ARBA" id="ARBA00006307"/>
    </source>
</evidence>
<dbReference type="SMART" id="SM00087">
    <property type="entry name" value="PTH"/>
    <property type="match status" value="1"/>
</dbReference>
<dbReference type="GO" id="GO:0045944">
    <property type="term" value="P:positive regulation of transcription by RNA polymerase II"/>
    <property type="evidence" value="ECO:0007669"/>
    <property type="project" value="Ensembl"/>
</dbReference>
<evidence type="ECO:0000256" key="7">
    <source>
        <dbReference type="ARBA" id="ARBA00022702"/>
    </source>
</evidence>
<gene>
    <name evidence="12" type="primary">PTH</name>
</gene>
<dbReference type="GO" id="GO:0055062">
    <property type="term" value="P:phosphate ion homeostasis"/>
    <property type="evidence" value="ECO:0007669"/>
    <property type="project" value="Ensembl"/>
</dbReference>
<dbReference type="InterPro" id="IPR003625">
    <property type="entry name" value="PTH"/>
</dbReference>
<dbReference type="GO" id="GO:0007267">
    <property type="term" value="P:cell-cell signaling"/>
    <property type="evidence" value="ECO:0000318"/>
    <property type="project" value="GO_Central"/>
</dbReference>
<evidence type="ECO:0000256" key="10">
    <source>
        <dbReference type="PIRNR" id="PIRNR001832"/>
    </source>
</evidence>
<dbReference type="PIRSF" id="PIRSF001832">
    <property type="entry name" value="PTH"/>
    <property type="match status" value="1"/>
</dbReference>
<keyword evidence="13" id="KW-1185">Reference proteome</keyword>
<feature type="chain" id="PRO_5033202274" description="Parathyroid hormone" evidence="10">
    <location>
        <begin position="26"/>
        <end position="112"/>
    </location>
</feature>
<evidence type="ECO:0000256" key="6">
    <source>
        <dbReference type="ARBA" id="ARBA00022685"/>
    </source>
</evidence>
<dbReference type="GO" id="GO:0090290">
    <property type="term" value="P:positive regulation of osteoclast proliferation"/>
    <property type="evidence" value="ECO:0007669"/>
    <property type="project" value="Ensembl"/>
</dbReference>
<evidence type="ECO:0000256" key="5">
    <source>
        <dbReference type="ARBA" id="ARBA00022525"/>
    </source>
</evidence>
<dbReference type="GO" id="GO:0005615">
    <property type="term" value="C:extracellular space"/>
    <property type="evidence" value="ECO:0000318"/>
    <property type="project" value="GO_Central"/>
</dbReference>
<dbReference type="Ensembl" id="ENSACAT00000027326.2">
    <property type="protein sequence ID" value="ENSACAP00000018344.2"/>
    <property type="gene ID" value="ENSACAG00000024206.2"/>
</dbReference>